<proteinExistence type="predicted"/>
<dbReference type="InterPro" id="IPR014710">
    <property type="entry name" value="RmlC-like_jellyroll"/>
</dbReference>
<dbReference type="AlphaFoldDB" id="A0A2W2B3U8"/>
<dbReference type="GO" id="GO:0046872">
    <property type="term" value="F:metal ion binding"/>
    <property type="evidence" value="ECO:0007669"/>
    <property type="project" value="UniProtKB-KW"/>
</dbReference>
<dbReference type="RefSeq" id="WP_111256147.1">
    <property type="nucleotide sequence ID" value="NZ_POTW01000046.1"/>
</dbReference>
<comment type="caution">
    <text evidence="3">The sequence shown here is derived from an EMBL/GenBank/DDBJ whole genome shotgun (WGS) entry which is preliminary data.</text>
</comment>
<reference evidence="3 4" key="1">
    <citation type="submission" date="2018-01" db="EMBL/GenBank/DDBJ databases">
        <title>Draft genome sequence of Jiangella sp. GTF31.</title>
        <authorList>
            <person name="Sahin N."/>
            <person name="Ay H."/>
            <person name="Saygin H."/>
        </authorList>
    </citation>
    <scope>NUCLEOTIDE SEQUENCE [LARGE SCALE GENOMIC DNA]</scope>
    <source>
        <strain evidence="3 4">GTF31</strain>
    </source>
</reference>
<evidence type="ECO:0000259" key="2">
    <source>
        <dbReference type="Pfam" id="PF07883"/>
    </source>
</evidence>
<protein>
    <submittedName>
        <fullName evidence="3">Cupin domain-containing protein</fullName>
    </submittedName>
</protein>
<keyword evidence="1" id="KW-0479">Metal-binding</keyword>
<dbReference type="Proteomes" id="UP000248764">
    <property type="component" value="Unassembled WGS sequence"/>
</dbReference>
<name>A0A2W2B3U8_9ACTN</name>
<dbReference type="Pfam" id="PF07883">
    <property type="entry name" value="Cupin_2"/>
    <property type="match status" value="2"/>
</dbReference>
<organism evidence="3 4">
    <name type="scientific">Jiangella anatolica</name>
    <dbReference type="NCBI Taxonomy" id="2670374"/>
    <lineage>
        <taxon>Bacteria</taxon>
        <taxon>Bacillati</taxon>
        <taxon>Actinomycetota</taxon>
        <taxon>Actinomycetes</taxon>
        <taxon>Jiangellales</taxon>
        <taxon>Jiangellaceae</taxon>
        <taxon>Jiangella</taxon>
    </lineage>
</organism>
<dbReference type="PANTHER" id="PTHR35848">
    <property type="entry name" value="OXALATE-BINDING PROTEIN"/>
    <property type="match status" value="1"/>
</dbReference>
<sequence>MTERHLVQRGAQAAFAAPADWAAGATGYRRWTVVGEAAGAVHTGFGVCELDPGGSVPAHVHSFEESFHMLSGTAILTTPDGSFRVSEGDYGVLPVALPHAWRGSGDDGAGPARWAEMQGPQPRDAFDGDTFLVPPLDDPRPVADIDVRDPRTYRFGTIRPGHMDPAKQSQDLLAVSASMRTALLVYGGINVKQMVDSDLGAILTTMFMVQYDPDGATTPHDHPFEETYLILEGTVEASFDGTTYLLEAGDVAWAGVGCPHAFRNAGGGTLRWLETQAPAPPPRYSYRFARDWNHLRDVLGGQQ</sequence>
<dbReference type="InterPro" id="IPR011051">
    <property type="entry name" value="RmlC_Cupin_sf"/>
</dbReference>
<evidence type="ECO:0000313" key="3">
    <source>
        <dbReference type="EMBL" id="PZF82035.1"/>
    </source>
</evidence>
<dbReference type="Gene3D" id="2.60.120.10">
    <property type="entry name" value="Jelly Rolls"/>
    <property type="match status" value="2"/>
</dbReference>
<dbReference type="EMBL" id="POTW01000046">
    <property type="protein sequence ID" value="PZF82035.1"/>
    <property type="molecule type" value="Genomic_DNA"/>
</dbReference>
<keyword evidence="4" id="KW-1185">Reference proteome</keyword>
<dbReference type="CDD" id="cd02209">
    <property type="entry name" value="cupin_XRE_C"/>
    <property type="match status" value="1"/>
</dbReference>
<gene>
    <name evidence="3" type="ORF">C1I92_18585</name>
</gene>
<evidence type="ECO:0000256" key="1">
    <source>
        <dbReference type="ARBA" id="ARBA00022723"/>
    </source>
</evidence>
<feature type="domain" description="Cupin type-2" evidence="2">
    <location>
        <begin position="47"/>
        <end position="107"/>
    </location>
</feature>
<dbReference type="SUPFAM" id="SSF51182">
    <property type="entry name" value="RmlC-like cupins"/>
    <property type="match status" value="1"/>
</dbReference>
<accession>A0A2W2B3U8</accession>
<dbReference type="InterPro" id="IPR013096">
    <property type="entry name" value="Cupin_2"/>
</dbReference>
<evidence type="ECO:0000313" key="4">
    <source>
        <dbReference type="Proteomes" id="UP000248764"/>
    </source>
</evidence>
<feature type="domain" description="Cupin type-2" evidence="2">
    <location>
        <begin position="208"/>
        <end position="274"/>
    </location>
</feature>
<dbReference type="InterPro" id="IPR051610">
    <property type="entry name" value="GPI/OXD"/>
</dbReference>